<dbReference type="EMBL" id="MUBK01000022">
    <property type="protein sequence ID" value="OTA19099.1"/>
    <property type="molecule type" value="Genomic_DNA"/>
</dbReference>
<evidence type="ECO:0000313" key="2">
    <source>
        <dbReference type="Proteomes" id="UP000194204"/>
    </source>
</evidence>
<dbReference type="STRING" id="40578.Xbed_02655"/>
<keyword evidence="2" id="KW-1185">Reference proteome</keyword>
<dbReference type="Pfam" id="PF05936">
    <property type="entry name" value="T6SS_VasE"/>
    <property type="match status" value="1"/>
</dbReference>
<name>A0A1Y2SKS8_9GAMM</name>
<accession>A0A1Y2SKS8</accession>
<comment type="caution">
    <text evidence="1">The sequence shown here is derived from an EMBL/GenBank/DDBJ whole genome shotgun (WGS) entry which is preliminary data.</text>
</comment>
<evidence type="ECO:0008006" key="3">
    <source>
        <dbReference type="Google" id="ProtNLM"/>
    </source>
</evidence>
<dbReference type="OrthoDB" id="9775333at2"/>
<dbReference type="InterPro" id="IPR010263">
    <property type="entry name" value="T6SS_TssK"/>
</dbReference>
<proteinExistence type="predicted"/>
<reference evidence="1 2" key="1">
    <citation type="submission" date="2017-01" db="EMBL/GenBank/DDBJ databases">
        <title>Deconstructing symbiosis and pathogenesis requirements using a combined genomic-metabolomic approach.</title>
        <authorList>
            <person name="Tobias N.J."/>
            <person name="Wolff H."/>
            <person name="Djahanschiri B."/>
            <person name="Ebersberger I."/>
            <person name="Bode H.B."/>
        </authorList>
    </citation>
    <scope>NUCLEOTIDE SEQUENCE [LARGE SCALE GENOMIC DNA]</scope>
    <source>
        <strain evidence="1 2">DSM 4764</strain>
    </source>
</reference>
<dbReference type="AlphaFoldDB" id="A0A1Y2SKS8"/>
<protein>
    <recommendedName>
        <fullName evidence="3">Type VI secretion system baseplate subunit TssK</fullName>
    </recommendedName>
</protein>
<organism evidence="1 2">
    <name type="scientific">Xenorhabdus beddingii</name>
    <dbReference type="NCBI Taxonomy" id="40578"/>
    <lineage>
        <taxon>Bacteria</taxon>
        <taxon>Pseudomonadati</taxon>
        <taxon>Pseudomonadota</taxon>
        <taxon>Gammaproteobacteria</taxon>
        <taxon>Enterobacterales</taxon>
        <taxon>Morganellaceae</taxon>
        <taxon>Xenorhabdus</taxon>
    </lineage>
</organism>
<gene>
    <name evidence="1" type="ORF">Xbed_02655</name>
</gene>
<dbReference type="Proteomes" id="UP000194204">
    <property type="component" value="Unassembled WGS sequence"/>
</dbReference>
<dbReference type="RefSeq" id="WP_086113368.1">
    <property type="nucleotide sequence ID" value="NZ_CAWNHF010000126.1"/>
</dbReference>
<evidence type="ECO:0000313" key="1">
    <source>
        <dbReference type="EMBL" id="OTA19099.1"/>
    </source>
</evidence>
<sequence length="455" mass="50986">MPGKNRVIWHEGLFIKPQHFQQQQKHIDYLAHSLVSILTPYAHGFSSLSINDDLLKLGRIGITEASGIMPDGTLFSAPSQDLLPKPLDIENFNDLKSKDIYLALPMTSDTIREIADQDIDIKNAEVKSAVRYRELPTDIRDLHTKGGDASVLTLAQLTPVLMQGSEDMSAYTAIPVCRIKEKQKNGNIVLDNDYIPTCLSIFVADKLKRFMVEIDGLLTERSRSLAKRIGSPGQQGVADVAEFMMLQLLNRVQPLFNHYAKQTVLHPLHLYTELLQTCGELRTFTDASRLPGNLLAYDHNNLTDTFQDAMHAIRDALNVVLTPRATSIALKQNEGGIRVATLHDNDLLRKAEFVLAISASTPQEQLRRQFVQQTKVTSMERIRDLVSVQLPGVPLIALSAAPRQLPYHSGYTYFRLDQKSPAWKEIQQGNSIAFHVSGDFPDLDMQLWAIRGGKE</sequence>
<dbReference type="PANTHER" id="PTHR35566:SF1">
    <property type="entry name" value="TYPE VI SECRETION SYSTEM BASEPLATE COMPONENT TSSK1"/>
    <property type="match status" value="1"/>
</dbReference>
<dbReference type="PANTHER" id="PTHR35566">
    <property type="entry name" value="BLR3599 PROTEIN"/>
    <property type="match status" value="1"/>
</dbReference>
<dbReference type="NCBIfam" id="TIGR03353">
    <property type="entry name" value="VI_chp_4"/>
    <property type="match status" value="1"/>
</dbReference>